<proteinExistence type="inferred from homology"/>
<evidence type="ECO:0000256" key="8">
    <source>
        <dbReference type="SAM" id="MobiDB-lite"/>
    </source>
</evidence>
<gene>
    <name evidence="10" type="ORF">AYI68_g5579</name>
</gene>
<feature type="compositionally biased region" description="Low complexity" evidence="8">
    <location>
        <begin position="470"/>
        <end position="480"/>
    </location>
</feature>
<feature type="region of interest" description="Disordered" evidence="8">
    <location>
        <begin position="182"/>
        <end position="211"/>
    </location>
</feature>
<keyword evidence="11" id="KW-1185">Reference proteome</keyword>
<organism evidence="10 11">
    <name type="scientific">Smittium mucronatum</name>
    <dbReference type="NCBI Taxonomy" id="133383"/>
    <lineage>
        <taxon>Eukaryota</taxon>
        <taxon>Fungi</taxon>
        <taxon>Fungi incertae sedis</taxon>
        <taxon>Zoopagomycota</taxon>
        <taxon>Kickxellomycotina</taxon>
        <taxon>Harpellomycetes</taxon>
        <taxon>Harpellales</taxon>
        <taxon>Legeriomycetaceae</taxon>
        <taxon>Smittium</taxon>
    </lineage>
</organism>
<feature type="region of interest" description="Disordered" evidence="8">
    <location>
        <begin position="413"/>
        <end position="450"/>
    </location>
</feature>
<comment type="similarity">
    <text evidence="2 7">Belongs to the enhancer of polycomb family.</text>
</comment>
<feature type="region of interest" description="Disordered" evidence="8">
    <location>
        <begin position="470"/>
        <end position="489"/>
    </location>
</feature>
<dbReference type="InterPro" id="IPR019542">
    <property type="entry name" value="Enhancer_polycomb-like_N"/>
</dbReference>
<feature type="region of interest" description="Disordered" evidence="8">
    <location>
        <begin position="1004"/>
        <end position="1031"/>
    </location>
</feature>
<dbReference type="PANTHER" id="PTHR14898">
    <property type="entry name" value="ENHANCER OF POLYCOMB"/>
    <property type="match status" value="1"/>
</dbReference>
<comment type="function">
    <text evidence="6">Component of the NuA4 histone acetyltransferase complex which is involved in transcriptional activation of selected genes principally by acetylation of nucleosomal histone H4 and H2A. The NuA4 complex is also involved in DNA repair. Involved in gene silencing by neighboring heterochromatin, blockage of the silencing spreading along the chromosome, and required for cell cycle progression through G2/M.</text>
</comment>
<evidence type="ECO:0000259" key="9">
    <source>
        <dbReference type="Pfam" id="PF10513"/>
    </source>
</evidence>
<evidence type="ECO:0000256" key="1">
    <source>
        <dbReference type="ARBA" id="ARBA00004123"/>
    </source>
</evidence>
<evidence type="ECO:0000256" key="2">
    <source>
        <dbReference type="ARBA" id="ARBA00008035"/>
    </source>
</evidence>
<dbReference type="Proteomes" id="UP000187455">
    <property type="component" value="Unassembled WGS sequence"/>
</dbReference>
<feature type="region of interest" description="Disordered" evidence="8">
    <location>
        <begin position="73"/>
        <end position="107"/>
    </location>
</feature>
<feature type="compositionally biased region" description="Polar residues" evidence="8">
    <location>
        <begin position="73"/>
        <end position="82"/>
    </location>
</feature>
<dbReference type="Pfam" id="PF10513">
    <property type="entry name" value="EPL1"/>
    <property type="match status" value="1"/>
</dbReference>
<accession>A0A1R0GTV3</accession>
<keyword evidence="5 7" id="KW-0539">Nucleus</keyword>
<feature type="compositionally biased region" description="Low complexity" evidence="8">
    <location>
        <begin position="91"/>
        <end position="105"/>
    </location>
</feature>
<keyword evidence="4 7" id="KW-0804">Transcription</keyword>
<comment type="caution">
    <text evidence="10">The sequence shown here is derived from an EMBL/GenBank/DDBJ whole genome shotgun (WGS) entry which is preliminary data.</text>
</comment>
<dbReference type="STRING" id="133383.A0A1R0GTV3"/>
<dbReference type="EMBL" id="LSSL01003574">
    <property type="protein sequence ID" value="OLY80326.1"/>
    <property type="molecule type" value="Genomic_DNA"/>
</dbReference>
<feature type="compositionally biased region" description="Polar residues" evidence="8">
    <location>
        <begin position="1022"/>
        <end position="1031"/>
    </location>
</feature>
<evidence type="ECO:0000313" key="10">
    <source>
        <dbReference type="EMBL" id="OLY80326.1"/>
    </source>
</evidence>
<evidence type="ECO:0000256" key="7">
    <source>
        <dbReference type="RuleBase" id="RU361124"/>
    </source>
</evidence>
<dbReference type="GO" id="GO:0035267">
    <property type="term" value="C:NuA4 histone acetyltransferase complex"/>
    <property type="evidence" value="ECO:0007669"/>
    <property type="project" value="InterPro"/>
</dbReference>
<feature type="compositionally biased region" description="Polar residues" evidence="8">
    <location>
        <begin position="413"/>
        <end position="430"/>
    </location>
</feature>
<name>A0A1R0GTV3_9FUNG</name>
<evidence type="ECO:0000256" key="4">
    <source>
        <dbReference type="ARBA" id="ARBA00023163"/>
    </source>
</evidence>
<evidence type="ECO:0000256" key="5">
    <source>
        <dbReference type="ARBA" id="ARBA00023242"/>
    </source>
</evidence>
<feature type="compositionally biased region" description="Low complexity" evidence="8">
    <location>
        <begin position="431"/>
        <end position="450"/>
    </location>
</feature>
<keyword evidence="3 7" id="KW-0805">Transcription regulation</keyword>
<feature type="region of interest" description="Disordered" evidence="8">
    <location>
        <begin position="1053"/>
        <end position="1118"/>
    </location>
</feature>
<feature type="domain" description="Enhancer of polycomb-like N-terminal" evidence="9">
    <location>
        <begin position="10"/>
        <end position="242"/>
    </location>
</feature>
<dbReference type="GO" id="GO:0005634">
    <property type="term" value="C:nucleus"/>
    <property type="evidence" value="ECO:0007669"/>
    <property type="project" value="UniProtKB-SubCell"/>
</dbReference>
<protein>
    <recommendedName>
        <fullName evidence="7">Enhancer of polycomb-like protein</fullName>
    </recommendedName>
</protein>
<feature type="compositionally biased region" description="Polar residues" evidence="8">
    <location>
        <begin position="1053"/>
        <end position="1083"/>
    </location>
</feature>
<evidence type="ECO:0000256" key="3">
    <source>
        <dbReference type="ARBA" id="ARBA00023015"/>
    </source>
</evidence>
<dbReference type="AlphaFoldDB" id="A0A1R0GTV3"/>
<reference evidence="10 11" key="1">
    <citation type="journal article" date="2016" name="Mol. Biol. Evol.">
        <title>Genome-Wide Survey of Gut Fungi (Harpellales) Reveals the First Horizontally Transferred Ubiquitin Gene from a Mosquito Host.</title>
        <authorList>
            <person name="Wang Y."/>
            <person name="White M.M."/>
            <person name="Kvist S."/>
            <person name="Moncalvo J.M."/>
        </authorList>
    </citation>
    <scope>NUCLEOTIDE SEQUENCE [LARGE SCALE GENOMIC DNA]</scope>
    <source>
        <strain evidence="10 11">ALG-7-W6</strain>
    </source>
</reference>
<dbReference type="GO" id="GO:0006357">
    <property type="term" value="P:regulation of transcription by RNA polymerase II"/>
    <property type="evidence" value="ECO:0007669"/>
    <property type="project" value="InterPro"/>
</dbReference>
<comment type="subcellular location">
    <subcellularLocation>
        <location evidence="1 7">Nucleus</location>
    </subcellularLocation>
</comment>
<sequence>MKSASAQRFRARKIDLKKPLSVYLASELSDLDHDDLNRTLDIETGVEKEEESEHHLQAAISAAHAAISCGLSSSSQKSIPSRNNDKIDQDSSSSVPIPSVYIPTPETKKDPSLKEKWYSNVISFPKSRIRSILTVEDACCPMYCMDEEDEKWLSSYNSDIEKEIAIIKASLEATLDTPSKKKIKLEKSSAPSSKKQQKTKSKLKKEFEDSELSSHPEYSTLYNARSKILPENKFELLMDQLEAVSIDMVFNSLNDFPPLGTLITQADTKGLVINDDAKFVFEYWKNKRSTKSFKPIMPTLKTEDPTKTSSDPYICFRKREVKQIRKTRRADIKASHQLQKLQINLVCATQLLESIVSREELKRKILLTTKKSIEQRSLVLALRRHYGIPINGTNDLFSQRSLLSLGGRKRQLSSIENDSQLSPTHANSSPTKNTNGSLSNSKKGSSLKNSSSKLSELSEIDLIRLQSDNLSSSSKNPLKSHGIKSLGSNDNLSLSADKKALSHVEVPVYSISKKVSEIKERIRSNSERNIDFMSTSIDGSSIPFNIADIRKSSGKFKPISNNKAFTKNFIDDLGKNPSKDKFKNLPFVRIRRGRLGRLFLDQSPASKCKPANTFRNYYPPRPYFDDDVEQFIYRQSLLRNSGVFNSYILGRSQNLHQLPEIFHKNASNDDYKSNDNTIPFPNLKNNIPEFTLSKNKSMLGPKNNCNFHFGSNSSEYLQILNDHAFFLEKKSLDGAIIPESAPSTPCSPRTKIKDIDTDDFNANVKAAFSSNSDINSPSNNPLPSNQNVLTIFDSISSKGYENPVSSNRQNIPPLNSSGFTPLGISPANSIVHNPNLSSASKIPAIQLKSISKNVLDSNSSANKAAHQGSSQNDQIIPQAHLTPQQIYQQQLRMQMHLQACMQIELRKQLQQQMQIKNPSPEAKLQIQRIQASAQRLALQQQFIHNQNKSNIINNINSTYIPNFPNISSIPQHPLPLSVPNNAIAFKSENLDGSSKESLLRKLNDGSSKKLSNKPDPLPPVLKSNSDLTNQKTDNLIKENLKNKLDEHIALTSSSLAPSENNPISLNSNNSTNVSPQKFSSSHVDGNVHKDSGSETDTDSDIVTSTPDQKFRSNQELSSSVKITQATALSSIADPMSSELQTVPVNGSKDANVLLPINLTDSGARDVNDKGYLLENPIRKTKKIVQYSNKFNKKTKETNGLKTV</sequence>
<evidence type="ECO:0000256" key="6">
    <source>
        <dbReference type="ARBA" id="ARBA00025513"/>
    </source>
</evidence>
<feature type="compositionally biased region" description="Polar residues" evidence="8">
    <location>
        <begin position="1100"/>
        <end position="1118"/>
    </location>
</feature>
<dbReference type="OrthoDB" id="435275at2759"/>
<evidence type="ECO:0000313" key="11">
    <source>
        <dbReference type="Proteomes" id="UP000187455"/>
    </source>
</evidence>
<dbReference type="InterPro" id="IPR024943">
    <property type="entry name" value="Enhancer_polycomb"/>
</dbReference>